<accession>A0AAD6HT29</accession>
<keyword evidence="4" id="KW-0238">DNA-binding</keyword>
<keyword evidence="8" id="KW-1185">Reference proteome</keyword>
<evidence type="ECO:0000256" key="3">
    <source>
        <dbReference type="ARBA" id="ARBA00023015"/>
    </source>
</evidence>
<dbReference type="Pfam" id="PF11951">
    <property type="entry name" value="Fungal_trans_2"/>
    <property type="match status" value="1"/>
</dbReference>
<evidence type="ECO:0000256" key="6">
    <source>
        <dbReference type="ARBA" id="ARBA00023242"/>
    </source>
</evidence>
<evidence type="ECO:0000256" key="2">
    <source>
        <dbReference type="ARBA" id="ARBA00022833"/>
    </source>
</evidence>
<evidence type="ECO:0000256" key="5">
    <source>
        <dbReference type="ARBA" id="ARBA00023163"/>
    </source>
</evidence>
<keyword evidence="6" id="KW-0539">Nucleus</keyword>
<dbReference type="GO" id="GO:0003677">
    <property type="term" value="F:DNA binding"/>
    <property type="evidence" value="ECO:0007669"/>
    <property type="project" value="UniProtKB-KW"/>
</dbReference>
<sequence length="489" mass="55972">MTADEQLYFNWFMERTTKKFAGVFPSDFWETLVLQASAQEPAVRHAVVALSAAHRFDRTDQPWAIPVTYGFDAEQFTLQQYNKAIHFLRATVGPTNPYTLRVALITCLVFVTLEFLRGQYKMGSAHLRYGIKLLSNISSPHPRSLFSPNILSPAEDFAHNSLIDSYSRLTVQSALFGQIPSNLCISTRDPKEHAIPYTFSDIFDARCTLDDLLNRVHCLKRYYYDVYSEESQDKSSMFETQKRILADLSLWRKSFNASIPHLDSEESSGQKFRTMLLSVYYEMATIMASVCLSDDEMIFDSYTDNFIAILKGFTDLWNLWAGVTVQVKKIKDIFSAPESDLECHEFTVESGFIPPVYFTALKCRIPQIRRQAVRILKAAPHREGVWNGALLAKVLDVVIRIEEDGIESKEASVDVPIFPFVPSAKDFPPPSINRSLRLSDVAVILPDRVKENTFLSYKKLQAGNWSFQKHIIKPDREKDTESSFRLFQR</sequence>
<keyword evidence="5" id="KW-0804">Transcription</keyword>
<keyword evidence="1" id="KW-0479">Metal-binding</keyword>
<comment type="caution">
    <text evidence="7">The sequence shown here is derived from an EMBL/GenBank/DDBJ whole genome shotgun (WGS) entry which is preliminary data.</text>
</comment>
<evidence type="ECO:0000313" key="7">
    <source>
        <dbReference type="EMBL" id="KAJ5734265.1"/>
    </source>
</evidence>
<dbReference type="InterPro" id="IPR052360">
    <property type="entry name" value="Transcr_Regulatory_Proteins"/>
</dbReference>
<dbReference type="PANTHER" id="PTHR36206">
    <property type="entry name" value="ASPERCRYPTIN BIOSYNTHESIS CLUSTER-SPECIFIC TRANSCRIPTION REGULATOR ATNN-RELATED"/>
    <property type="match status" value="1"/>
</dbReference>
<organism evidence="7 8">
    <name type="scientific">Penicillium malachiteum</name>
    <dbReference type="NCBI Taxonomy" id="1324776"/>
    <lineage>
        <taxon>Eukaryota</taxon>
        <taxon>Fungi</taxon>
        <taxon>Dikarya</taxon>
        <taxon>Ascomycota</taxon>
        <taxon>Pezizomycotina</taxon>
        <taxon>Eurotiomycetes</taxon>
        <taxon>Eurotiomycetidae</taxon>
        <taxon>Eurotiales</taxon>
        <taxon>Aspergillaceae</taxon>
        <taxon>Penicillium</taxon>
    </lineage>
</organism>
<name>A0AAD6HT29_9EURO</name>
<proteinExistence type="predicted"/>
<reference evidence="7" key="1">
    <citation type="journal article" date="2023" name="IMA Fungus">
        <title>Comparative genomic study of the Penicillium genus elucidates a diverse pangenome and 15 lateral gene transfer events.</title>
        <authorList>
            <person name="Petersen C."/>
            <person name="Sorensen T."/>
            <person name="Nielsen M.R."/>
            <person name="Sondergaard T.E."/>
            <person name="Sorensen J.L."/>
            <person name="Fitzpatrick D.A."/>
            <person name="Frisvad J.C."/>
            <person name="Nielsen K.L."/>
        </authorList>
    </citation>
    <scope>NUCLEOTIDE SEQUENCE</scope>
    <source>
        <strain evidence="7">IBT 17514</strain>
    </source>
</reference>
<dbReference type="Proteomes" id="UP001215712">
    <property type="component" value="Unassembled WGS sequence"/>
</dbReference>
<dbReference type="GO" id="GO:0046872">
    <property type="term" value="F:metal ion binding"/>
    <property type="evidence" value="ECO:0007669"/>
    <property type="project" value="UniProtKB-KW"/>
</dbReference>
<dbReference type="AlphaFoldDB" id="A0AAD6HT29"/>
<dbReference type="EMBL" id="JAQJAN010000003">
    <property type="protein sequence ID" value="KAJ5734265.1"/>
    <property type="molecule type" value="Genomic_DNA"/>
</dbReference>
<evidence type="ECO:0000313" key="8">
    <source>
        <dbReference type="Proteomes" id="UP001215712"/>
    </source>
</evidence>
<dbReference type="InterPro" id="IPR021858">
    <property type="entry name" value="Fun_TF"/>
</dbReference>
<protein>
    <submittedName>
        <fullName evidence="7">Uncharacterized protein</fullName>
    </submittedName>
</protein>
<evidence type="ECO:0000256" key="1">
    <source>
        <dbReference type="ARBA" id="ARBA00022723"/>
    </source>
</evidence>
<reference evidence="7" key="2">
    <citation type="submission" date="2023-01" db="EMBL/GenBank/DDBJ databases">
        <authorList>
            <person name="Petersen C."/>
        </authorList>
    </citation>
    <scope>NUCLEOTIDE SEQUENCE</scope>
    <source>
        <strain evidence="7">IBT 17514</strain>
    </source>
</reference>
<gene>
    <name evidence="7" type="ORF">N7493_003051</name>
</gene>
<keyword evidence="3" id="KW-0805">Transcription regulation</keyword>
<dbReference type="PANTHER" id="PTHR36206:SF16">
    <property type="entry name" value="TRANSCRIPTION FACTOR DOMAIN-CONTAINING PROTEIN-RELATED"/>
    <property type="match status" value="1"/>
</dbReference>
<keyword evidence="2" id="KW-0862">Zinc</keyword>
<evidence type="ECO:0000256" key="4">
    <source>
        <dbReference type="ARBA" id="ARBA00023125"/>
    </source>
</evidence>